<dbReference type="SMART" id="SM00382">
    <property type="entry name" value="AAA"/>
    <property type="match status" value="2"/>
</dbReference>
<evidence type="ECO:0000256" key="2">
    <source>
        <dbReference type="ARBA" id="ARBA00022741"/>
    </source>
</evidence>
<dbReference type="InterPro" id="IPR003593">
    <property type="entry name" value="AAA+_ATPase"/>
</dbReference>
<proteinExistence type="predicted"/>
<dbReference type="PANTHER" id="PTHR19211:SF117">
    <property type="entry name" value="ATP-BINDING CASSETTE SUB-FAMILY F MEMBER 3"/>
    <property type="match status" value="1"/>
</dbReference>
<dbReference type="InterPro" id="IPR032781">
    <property type="entry name" value="ABC_tran_Xtn"/>
</dbReference>
<dbReference type="PROSITE" id="PS50893">
    <property type="entry name" value="ABC_TRANSPORTER_2"/>
    <property type="match status" value="2"/>
</dbReference>
<dbReference type="PANTHER" id="PTHR19211">
    <property type="entry name" value="ATP-BINDING TRANSPORT PROTEIN-RELATED"/>
    <property type="match status" value="1"/>
</dbReference>
<dbReference type="Pfam" id="PF12848">
    <property type="entry name" value="ABC_tran_Xtn"/>
    <property type="match status" value="1"/>
</dbReference>
<dbReference type="GO" id="GO:0005524">
    <property type="term" value="F:ATP binding"/>
    <property type="evidence" value="ECO:0007669"/>
    <property type="project" value="UniProtKB-KW"/>
</dbReference>
<feature type="domain" description="ABC transporter" evidence="5">
    <location>
        <begin position="467"/>
        <end position="658"/>
    </location>
</feature>
<gene>
    <name evidence="6" type="ORF">ACHAW5_001806</name>
</gene>
<dbReference type="SUPFAM" id="SSF52540">
    <property type="entry name" value="P-loop containing nucleoside triphosphate hydrolases"/>
    <property type="match status" value="2"/>
</dbReference>
<dbReference type="InterPro" id="IPR027417">
    <property type="entry name" value="P-loop_NTPase"/>
</dbReference>
<feature type="domain" description="ABC transporter" evidence="5">
    <location>
        <begin position="76"/>
        <end position="344"/>
    </location>
</feature>
<feature type="compositionally biased region" description="Basic and acidic residues" evidence="4">
    <location>
        <begin position="363"/>
        <end position="400"/>
    </location>
</feature>
<protein>
    <recommendedName>
        <fullName evidence="5">ABC transporter domain-containing protein</fullName>
    </recommendedName>
</protein>
<keyword evidence="2" id="KW-0547">Nucleotide-binding</keyword>
<dbReference type="EMBL" id="JALLAZ020000225">
    <property type="protein sequence ID" value="KAL3800212.1"/>
    <property type="molecule type" value="Genomic_DNA"/>
</dbReference>
<organism evidence="6 7">
    <name type="scientific">Stephanodiscus triporus</name>
    <dbReference type="NCBI Taxonomy" id="2934178"/>
    <lineage>
        <taxon>Eukaryota</taxon>
        <taxon>Sar</taxon>
        <taxon>Stramenopiles</taxon>
        <taxon>Ochrophyta</taxon>
        <taxon>Bacillariophyta</taxon>
        <taxon>Coscinodiscophyceae</taxon>
        <taxon>Thalassiosirophycidae</taxon>
        <taxon>Stephanodiscales</taxon>
        <taxon>Stephanodiscaceae</taxon>
        <taxon>Stephanodiscus</taxon>
    </lineage>
</organism>
<name>A0ABD3QJI8_9STRA</name>
<evidence type="ECO:0000256" key="4">
    <source>
        <dbReference type="SAM" id="MobiDB-lite"/>
    </source>
</evidence>
<evidence type="ECO:0000256" key="3">
    <source>
        <dbReference type="ARBA" id="ARBA00022840"/>
    </source>
</evidence>
<dbReference type="AlphaFoldDB" id="A0ABD3QJI8"/>
<feature type="region of interest" description="Disordered" evidence="4">
    <location>
        <begin position="361"/>
        <end position="425"/>
    </location>
</feature>
<evidence type="ECO:0000313" key="7">
    <source>
        <dbReference type="Proteomes" id="UP001530315"/>
    </source>
</evidence>
<dbReference type="InterPro" id="IPR003439">
    <property type="entry name" value="ABC_transporter-like_ATP-bd"/>
</dbReference>
<comment type="caution">
    <text evidence="6">The sequence shown here is derived from an EMBL/GenBank/DDBJ whole genome shotgun (WGS) entry which is preliminary data.</text>
</comment>
<dbReference type="Proteomes" id="UP001530315">
    <property type="component" value="Unassembled WGS sequence"/>
</dbReference>
<dbReference type="InterPro" id="IPR050611">
    <property type="entry name" value="ABCF"/>
</dbReference>
<keyword evidence="1" id="KW-0677">Repeat</keyword>
<evidence type="ECO:0000259" key="5">
    <source>
        <dbReference type="PROSITE" id="PS50893"/>
    </source>
</evidence>
<sequence length="662" mass="72245">MNSVGQDIINAQHDSLDATDSYSSAWLDALADASAAANGGPVRVSWGGRGRGGRGVARRTFQPHTIVVDGVCLEYANNASVTGSGGGGSKVLLNDAYLKLLPGRVYSLVGRNGVGKSSLLKRMNAGKIPGFPPHMTTLLVPQEVFESELNPVDTMLENHRQMKERARDANSYSILQLEEEMDALDLDSDDYAQEMERICHLIAKLEDADSSDDAHGAKEILERAHDALSFFGVPRSTFDTPTTRLSGGIRKKVALACALMERPQLLLLDEPTCHIDIGGIMQLRRLILEFVESNATVVLVSHDVDLVNDVATDVIDFRDGKLAYYAGNYRDYVCHRTERITNQARQAAALEKQRAALATSIDNMKKKSSHADSRTTKKKIDSAIKSKEKKLERHGVEKNEKGHRRTAQRDGGIRKGSINGVDASQRNNLTHRELMKLAEIRVGPIPDKAVQFDFANTLSTWGEEPLVMVMDMGHGYDESLIFDCVDLSIREGSRTTILGENGSGKTTLLSIIAGTIKPTVGTVNFAKGVSIGHFCQHAVDHLFSDVVVASENGGGIVTPLSFLAKEFPSKSEQDIRGELTRFGLSPKQAATNVRFLSGGERCRMCMVSMMLESPQLLVIDEISNHLDVESVAALIYGLQKWNGTIVMASHDANLIREMGGDS</sequence>
<dbReference type="FunFam" id="3.40.50.300:FF:000011">
    <property type="entry name" value="Putative ABC transporter ATP-binding component"/>
    <property type="match status" value="1"/>
</dbReference>
<keyword evidence="3" id="KW-0067">ATP-binding</keyword>
<accession>A0ABD3QJI8</accession>
<reference evidence="6 7" key="1">
    <citation type="submission" date="2024-10" db="EMBL/GenBank/DDBJ databases">
        <title>Updated reference genomes for cyclostephanoid diatoms.</title>
        <authorList>
            <person name="Roberts W.R."/>
            <person name="Alverson A.J."/>
        </authorList>
    </citation>
    <scope>NUCLEOTIDE SEQUENCE [LARGE SCALE GENOMIC DNA]</scope>
    <source>
        <strain evidence="6 7">AJA276-08</strain>
    </source>
</reference>
<evidence type="ECO:0000313" key="6">
    <source>
        <dbReference type="EMBL" id="KAL3800212.1"/>
    </source>
</evidence>
<keyword evidence="7" id="KW-1185">Reference proteome</keyword>
<dbReference type="CDD" id="cd03221">
    <property type="entry name" value="ABCF_EF-3"/>
    <property type="match status" value="1"/>
</dbReference>
<dbReference type="Pfam" id="PF00005">
    <property type="entry name" value="ABC_tran"/>
    <property type="match status" value="2"/>
</dbReference>
<evidence type="ECO:0000256" key="1">
    <source>
        <dbReference type="ARBA" id="ARBA00022737"/>
    </source>
</evidence>
<dbReference type="Gene3D" id="3.40.50.300">
    <property type="entry name" value="P-loop containing nucleotide triphosphate hydrolases"/>
    <property type="match status" value="2"/>
</dbReference>